<sequence length="452" mass="48654">MSLSRLTGWGRTAPSVAEVTVDVDPQSLRAVLGEADARGVLARGLGRSYGDAAQNGGGRVVCVAEHTVDVDAVSGVVRAGASVSFDELISALLPHGLFVPVSPGTRRITVGGAIAADIHGKNHHADGSWGAHLLDLEMMLASGEIRIVTPLADPELFWATIGGMGLTGVVLSCRFRALRVETSRVLVDTWRTNDLDGTMSLMAERDADYRYTVAWIDSLATGGRLGRGVVTMADHAPASAVPDVSPLGFSDRARIGVPRLVPSGLLNGLTVRAFNELWYRKSPVQRTAEVQGIGEFFHPLDMIRDWNRLYGRQGMLQYQFVVPLGAEGTLRAAIEGLARGGAASFLTVLKRFGSANDGYLSFPFPGWTLTLDVPTGLSGLSALLDGLDRTLVEVGGRVYLAKDSRLSPDHLAGMYPRLEQWRAVCERVDPDHRFQSDLSRRLGMRRRSAAST</sequence>
<dbReference type="Gene3D" id="1.10.45.10">
    <property type="entry name" value="Vanillyl-alcohol Oxidase, Chain A, domain 4"/>
    <property type="match status" value="1"/>
</dbReference>
<dbReference type="InterPro" id="IPR016169">
    <property type="entry name" value="FAD-bd_PCMH_sub2"/>
</dbReference>
<dbReference type="InterPro" id="IPR016166">
    <property type="entry name" value="FAD-bd_PCMH"/>
</dbReference>
<dbReference type="InterPro" id="IPR006094">
    <property type="entry name" value="Oxid_FAD_bind_N"/>
</dbReference>
<dbReference type="SUPFAM" id="SSF56176">
    <property type="entry name" value="FAD-binding/transporter-associated domain-like"/>
    <property type="match status" value="1"/>
</dbReference>
<dbReference type="GO" id="GO:0016020">
    <property type="term" value="C:membrane"/>
    <property type="evidence" value="ECO:0007669"/>
    <property type="project" value="InterPro"/>
</dbReference>
<dbReference type="InterPro" id="IPR010031">
    <property type="entry name" value="FAD_lactone_oxidase-like"/>
</dbReference>
<evidence type="ECO:0000259" key="2">
    <source>
        <dbReference type="PROSITE" id="PS51387"/>
    </source>
</evidence>
<dbReference type="Pfam" id="PF01565">
    <property type="entry name" value="FAD_binding_4"/>
    <property type="match status" value="1"/>
</dbReference>
<evidence type="ECO:0000256" key="1">
    <source>
        <dbReference type="ARBA" id="ARBA00023002"/>
    </source>
</evidence>
<dbReference type="PROSITE" id="PS51387">
    <property type="entry name" value="FAD_PCMH"/>
    <property type="match status" value="1"/>
</dbReference>
<dbReference type="GO" id="GO:0071949">
    <property type="term" value="F:FAD binding"/>
    <property type="evidence" value="ECO:0007669"/>
    <property type="project" value="InterPro"/>
</dbReference>
<name>A0A6J6UQS5_9ZZZZ</name>
<dbReference type="InterPro" id="IPR016171">
    <property type="entry name" value="Vanillyl_alc_oxidase_C-sub2"/>
</dbReference>
<dbReference type="AlphaFoldDB" id="A0A6J6UQS5"/>
<keyword evidence="1" id="KW-0560">Oxidoreductase</keyword>
<dbReference type="InterPro" id="IPR007173">
    <property type="entry name" value="ALO_C"/>
</dbReference>
<dbReference type="EMBL" id="CAEZYY010000025">
    <property type="protein sequence ID" value="CAB4761594.1"/>
    <property type="molecule type" value="Genomic_DNA"/>
</dbReference>
<proteinExistence type="predicted"/>
<dbReference type="PANTHER" id="PTHR43762">
    <property type="entry name" value="L-GULONOLACTONE OXIDASE"/>
    <property type="match status" value="1"/>
</dbReference>
<organism evidence="3">
    <name type="scientific">freshwater metagenome</name>
    <dbReference type="NCBI Taxonomy" id="449393"/>
    <lineage>
        <taxon>unclassified sequences</taxon>
        <taxon>metagenomes</taxon>
        <taxon>ecological metagenomes</taxon>
    </lineage>
</organism>
<evidence type="ECO:0000313" key="3">
    <source>
        <dbReference type="EMBL" id="CAB4761594.1"/>
    </source>
</evidence>
<gene>
    <name evidence="3" type="ORF">UFOPK2806_01707</name>
</gene>
<dbReference type="PANTHER" id="PTHR43762:SF1">
    <property type="entry name" value="D-ARABINONO-1,4-LACTONE OXIDASE"/>
    <property type="match status" value="1"/>
</dbReference>
<dbReference type="Pfam" id="PF04030">
    <property type="entry name" value="ALO"/>
    <property type="match status" value="1"/>
</dbReference>
<protein>
    <submittedName>
        <fullName evidence="3">Unannotated protein</fullName>
    </submittedName>
</protein>
<dbReference type="Gene3D" id="3.30.465.10">
    <property type="match status" value="1"/>
</dbReference>
<reference evidence="3" key="1">
    <citation type="submission" date="2020-05" db="EMBL/GenBank/DDBJ databases">
        <authorList>
            <person name="Chiriac C."/>
            <person name="Salcher M."/>
            <person name="Ghai R."/>
            <person name="Kavagutti S V."/>
        </authorList>
    </citation>
    <scope>NUCLEOTIDE SEQUENCE</scope>
</reference>
<dbReference type="InterPro" id="IPR036318">
    <property type="entry name" value="FAD-bd_PCMH-like_sf"/>
</dbReference>
<feature type="domain" description="FAD-binding PCMH-type" evidence="2">
    <location>
        <begin position="12"/>
        <end position="180"/>
    </location>
</feature>
<dbReference type="GO" id="GO:0003885">
    <property type="term" value="F:D-arabinono-1,4-lactone oxidase activity"/>
    <property type="evidence" value="ECO:0007669"/>
    <property type="project" value="InterPro"/>
</dbReference>
<accession>A0A6J6UQS5</accession>